<name>A0AAF1K7B9_9PROT</name>
<accession>A0AAF1K7B9</accession>
<reference evidence="7" key="1">
    <citation type="submission" date="2020-01" db="EMBL/GenBank/DDBJ databases">
        <authorList>
            <person name="Rat A."/>
        </authorList>
    </citation>
    <scope>NUCLEOTIDE SEQUENCE</scope>
    <source>
        <strain evidence="7">LMG 28251</strain>
    </source>
</reference>
<reference evidence="7" key="2">
    <citation type="journal article" date="2021" name="Syst. Appl. Microbiol.">
        <title>Roseomonas hellenica sp. nov., isolated from roots of wild-growing Alkanna tinctoria.</title>
        <authorList>
            <person name="Rat A."/>
            <person name="Naranjo H.D."/>
            <person name="Lebbe L."/>
            <person name="Cnockaert M."/>
            <person name="Krigas N."/>
            <person name="Grigoriadou K."/>
            <person name="Maloupa E."/>
            <person name="Willems A."/>
        </authorList>
    </citation>
    <scope>NUCLEOTIDE SEQUENCE</scope>
    <source>
        <strain evidence="7">LMG 28251</strain>
    </source>
</reference>
<dbReference type="SUPFAM" id="SSF51735">
    <property type="entry name" value="NAD(P)-binding Rossmann-fold domains"/>
    <property type="match status" value="1"/>
</dbReference>
<dbReference type="SUPFAM" id="SSF52283">
    <property type="entry name" value="Formate/glycerate dehydrogenase catalytic domain-like"/>
    <property type="match status" value="1"/>
</dbReference>
<keyword evidence="3" id="KW-0520">NAD</keyword>
<comment type="caution">
    <text evidence="7">The sequence shown here is derived from an EMBL/GenBank/DDBJ whole genome shotgun (WGS) entry which is preliminary data.</text>
</comment>
<dbReference type="GO" id="GO:0051287">
    <property type="term" value="F:NAD binding"/>
    <property type="evidence" value="ECO:0007669"/>
    <property type="project" value="InterPro"/>
</dbReference>
<evidence type="ECO:0000256" key="2">
    <source>
        <dbReference type="ARBA" id="ARBA00023002"/>
    </source>
</evidence>
<dbReference type="PROSITE" id="PS00670">
    <property type="entry name" value="D_2_HYDROXYACID_DH_2"/>
    <property type="match status" value="1"/>
</dbReference>
<dbReference type="GO" id="GO:0016616">
    <property type="term" value="F:oxidoreductase activity, acting on the CH-OH group of donors, NAD or NADP as acceptor"/>
    <property type="evidence" value="ECO:0007669"/>
    <property type="project" value="InterPro"/>
</dbReference>
<dbReference type="InterPro" id="IPR006140">
    <property type="entry name" value="D-isomer_DH_NAD-bd"/>
</dbReference>
<evidence type="ECO:0000313" key="8">
    <source>
        <dbReference type="Proteomes" id="UP001196068"/>
    </source>
</evidence>
<gene>
    <name evidence="7" type="ORF">GXW79_18010</name>
</gene>
<evidence type="ECO:0000313" key="7">
    <source>
        <dbReference type="EMBL" id="MBR0656976.1"/>
    </source>
</evidence>
<dbReference type="InterPro" id="IPR029753">
    <property type="entry name" value="D-isomer_DH_CS"/>
</dbReference>
<dbReference type="AlphaFoldDB" id="A0AAF1K7B9"/>
<proteinExistence type="inferred from homology"/>
<dbReference type="Gene3D" id="3.40.50.720">
    <property type="entry name" value="NAD(P)-binding Rossmann-like Domain"/>
    <property type="match status" value="2"/>
</dbReference>
<dbReference type="CDD" id="cd12173">
    <property type="entry name" value="PGDH_4"/>
    <property type="match status" value="1"/>
</dbReference>
<protein>
    <submittedName>
        <fullName evidence="7">Hydroxyacid dehydrogenase</fullName>
    </submittedName>
</protein>
<evidence type="ECO:0000256" key="4">
    <source>
        <dbReference type="RuleBase" id="RU003719"/>
    </source>
</evidence>
<feature type="domain" description="D-isomer specific 2-hydroxyacid dehydrogenase catalytic" evidence="5">
    <location>
        <begin position="4"/>
        <end position="306"/>
    </location>
</feature>
<sequence length="324" mass="34422">MPHVLCLRAIHPEAIQAMRDGGCTVEILEDPTPASMAEALPRAEAITVRLTPITREVIGRAGKLQIVARHGVGYDAVDVPALTERGIPLTITPEANAVSVAEHAMMLMLSIARRVTGYDANMRKPIWGTTPALPTIDLAGRTLLIVGFGRIGSRVAKRAAAFDMRILVSDPKVPRNTIRGLGYEPVKDMGEALAAADIVTLHCPSNAETRDMVNAEFLAKMKPGASLVNTARGTLVVEDALVAALKSGHIAAAGLDVFYEEPVTTQLALMGLPNVILTPHAAAGTKESMRRMALSCAESILARFFGTLDADSVVNPETLPRSNA</sequence>
<dbReference type="InterPro" id="IPR006139">
    <property type="entry name" value="D-isomer_2_OHA_DH_cat_dom"/>
</dbReference>
<evidence type="ECO:0000259" key="5">
    <source>
        <dbReference type="Pfam" id="PF00389"/>
    </source>
</evidence>
<evidence type="ECO:0000259" key="6">
    <source>
        <dbReference type="Pfam" id="PF02826"/>
    </source>
</evidence>
<evidence type="ECO:0000256" key="3">
    <source>
        <dbReference type="ARBA" id="ARBA00023027"/>
    </source>
</evidence>
<dbReference type="InterPro" id="IPR036291">
    <property type="entry name" value="NAD(P)-bd_dom_sf"/>
</dbReference>
<evidence type="ECO:0000256" key="1">
    <source>
        <dbReference type="ARBA" id="ARBA00005854"/>
    </source>
</evidence>
<keyword evidence="2 4" id="KW-0560">Oxidoreductase</keyword>
<dbReference type="EMBL" id="JAAEDH010000024">
    <property type="protein sequence ID" value="MBR0656976.1"/>
    <property type="molecule type" value="Genomic_DNA"/>
</dbReference>
<dbReference type="Pfam" id="PF00389">
    <property type="entry name" value="2-Hacid_dh"/>
    <property type="match status" value="1"/>
</dbReference>
<feature type="domain" description="D-isomer specific 2-hydroxyacid dehydrogenase NAD-binding" evidence="6">
    <location>
        <begin position="105"/>
        <end position="282"/>
    </location>
</feature>
<dbReference type="Proteomes" id="UP001196068">
    <property type="component" value="Unassembled WGS sequence"/>
</dbReference>
<dbReference type="FunFam" id="3.40.50.720:FF:000203">
    <property type="entry name" value="D-3-phosphoglycerate dehydrogenase (SerA)"/>
    <property type="match status" value="1"/>
</dbReference>
<comment type="similarity">
    <text evidence="1 4">Belongs to the D-isomer specific 2-hydroxyacid dehydrogenase family.</text>
</comment>
<dbReference type="InterPro" id="IPR050857">
    <property type="entry name" value="D-2-hydroxyacid_DH"/>
</dbReference>
<dbReference type="Pfam" id="PF02826">
    <property type="entry name" value="2-Hacid_dh_C"/>
    <property type="match status" value="1"/>
</dbReference>
<dbReference type="PANTHER" id="PTHR42789:SF1">
    <property type="entry name" value="D-ISOMER SPECIFIC 2-HYDROXYACID DEHYDROGENASE FAMILY PROTEIN (AFU_ORTHOLOGUE AFUA_6G10090)"/>
    <property type="match status" value="1"/>
</dbReference>
<organism evidence="7 8">
    <name type="scientific">Plastoroseomonas arctica</name>
    <dbReference type="NCBI Taxonomy" id="1509237"/>
    <lineage>
        <taxon>Bacteria</taxon>
        <taxon>Pseudomonadati</taxon>
        <taxon>Pseudomonadota</taxon>
        <taxon>Alphaproteobacteria</taxon>
        <taxon>Acetobacterales</taxon>
        <taxon>Acetobacteraceae</taxon>
        <taxon>Plastoroseomonas</taxon>
    </lineage>
</organism>
<keyword evidence="8" id="KW-1185">Reference proteome</keyword>
<dbReference type="PANTHER" id="PTHR42789">
    <property type="entry name" value="D-ISOMER SPECIFIC 2-HYDROXYACID DEHYDROGENASE FAMILY PROTEIN (AFU_ORTHOLOGUE AFUA_6G10090)"/>
    <property type="match status" value="1"/>
</dbReference>
<dbReference type="RefSeq" id="WP_211875841.1">
    <property type="nucleotide sequence ID" value="NZ_JAAEDH010000024.1"/>
</dbReference>